<evidence type="ECO:0000256" key="7">
    <source>
        <dbReference type="ARBA" id="ARBA00022692"/>
    </source>
</evidence>
<evidence type="ECO:0000259" key="18">
    <source>
        <dbReference type="PROSITE" id="PS50011"/>
    </source>
</evidence>
<dbReference type="Pfam" id="PF07714">
    <property type="entry name" value="PK_Tyr_Ser-Thr"/>
    <property type="match status" value="1"/>
</dbReference>
<dbReference type="AlphaFoldDB" id="A0A2G2WZH1"/>
<keyword evidence="4" id="KW-1003">Cell membrane</keyword>
<keyword evidence="14" id="KW-0675">Receptor</keyword>
<dbReference type="SMART" id="SM00220">
    <property type="entry name" value="S_TKc"/>
    <property type="match status" value="1"/>
</dbReference>
<dbReference type="PANTHER" id="PTHR48006:SF47">
    <property type="entry name" value="PHYTOSULFOKINE RECEPTOR 2-LIKE"/>
    <property type="match status" value="1"/>
</dbReference>
<gene>
    <name evidence="19" type="ORF">CQW23_10326</name>
</gene>
<dbReference type="FunFam" id="3.30.200.20:FF:000745">
    <property type="entry name" value="Phytosulfokine receptor 2"/>
    <property type="match status" value="1"/>
</dbReference>
<feature type="binding site" evidence="16">
    <location>
        <position position="133"/>
    </location>
    <ligand>
        <name>ATP</name>
        <dbReference type="ChEBI" id="CHEBI:30616"/>
    </ligand>
</feature>
<evidence type="ECO:0000256" key="13">
    <source>
        <dbReference type="ARBA" id="ARBA00023136"/>
    </source>
</evidence>
<evidence type="ECO:0000256" key="5">
    <source>
        <dbReference type="ARBA" id="ARBA00022527"/>
    </source>
</evidence>
<proteinExistence type="inferred from homology"/>
<dbReference type="CDD" id="cd14066">
    <property type="entry name" value="STKc_IRAK"/>
    <property type="match status" value="1"/>
</dbReference>
<keyword evidence="11 16" id="KW-0067">ATP-binding</keyword>
<dbReference type="Proteomes" id="UP000224567">
    <property type="component" value="Unassembled WGS sequence"/>
</dbReference>
<evidence type="ECO:0000256" key="11">
    <source>
        <dbReference type="ARBA" id="ARBA00022840"/>
    </source>
</evidence>
<dbReference type="GO" id="GO:0005524">
    <property type="term" value="F:ATP binding"/>
    <property type="evidence" value="ECO:0007669"/>
    <property type="project" value="UniProtKB-UniRule"/>
</dbReference>
<reference evidence="19 20" key="1">
    <citation type="journal article" date="2017" name="Genome Biol.">
        <title>New reference genome sequences of hot pepper reveal the massive evolution of plant disease-resistance genes by retroduplication.</title>
        <authorList>
            <person name="Kim S."/>
            <person name="Park J."/>
            <person name="Yeom S.I."/>
            <person name="Kim Y.M."/>
            <person name="Seo E."/>
            <person name="Kim K.T."/>
            <person name="Kim M.S."/>
            <person name="Lee J.M."/>
            <person name="Cheong K."/>
            <person name="Shin H.S."/>
            <person name="Kim S.B."/>
            <person name="Han K."/>
            <person name="Lee J."/>
            <person name="Park M."/>
            <person name="Lee H.A."/>
            <person name="Lee H.Y."/>
            <person name="Lee Y."/>
            <person name="Oh S."/>
            <person name="Lee J.H."/>
            <person name="Choi E."/>
            <person name="Choi E."/>
            <person name="Lee S.E."/>
            <person name="Jeon J."/>
            <person name="Kim H."/>
            <person name="Choi G."/>
            <person name="Song H."/>
            <person name="Lee J."/>
            <person name="Lee S.C."/>
            <person name="Kwon J.K."/>
            <person name="Lee H.Y."/>
            <person name="Koo N."/>
            <person name="Hong Y."/>
            <person name="Kim R.W."/>
            <person name="Kang W.H."/>
            <person name="Huh J.H."/>
            <person name="Kang B.C."/>
            <person name="Yang T.J."/>
            <person name="Lee Y.H."/>
            <person name="Bennetzen J.L."/>
            <person name="Choi D."/>
        </authorList>
    </citation>
    <scope>NUCLEOTIDE SEQUENCE [LARGE SCALE GENOMIC DNA]</scope>
    <source>
        <strain evidence="20">cv. PBC81</strain>
    </source>
</reference>
<dbReference type="GO" id="GO:0005886">
    <property type="term" value="C:plasma membrane"/>
    <property type="evidence" value="ECO:0007669"/>
    <property type="project" value="UniProtKB-SubCell"/>
</dbReference>
<evidence type="ECO:0000256" key="14">
    <source>
        <dbReference type="ARBA" id="ARBA00023170"/>
    </source>
</evidence>
<dbReference type="InterPro" id="IPR000719">
    <property type="entry name" value="Prot_kinase_dom"/>
</dbReference>
<dbReference type="PROSITE" id="PS50011">
    <property type="entry name" value="PROTEIN_KINASE_DOM"/>
    <property type="match status" value="1"/>
</dbReference>
<evidence type="ECO:0000313" key="20">
    <source>
        <dbReference type="Proteomes" id="UP000224567"/>
    </source>
</evidence>
<dbReference type="OrthoDB" id="4062651at2759"/>
<dbReference type="InterPro" id="IPR017441">
    <property type="entry name" value="Protein_kinase_ATP_BS"/>
</dbReference>
<keyword evidence="7" id="KW-0812">Transmembrane</keyword>
<comment type="similarity">
    <text evidence="2">In the N-terminal section; belongs to the leguminous lectin family.</text>
</comment>
<dbReference type="PROSITE" id="PS00108">
    <property type="entry name" value="PROTEIN_KINASE_ST"/>
    <property type="match status" value="1"/>
</dbReference>
<evidence type="ECO:0000256" key="16">
    <source>
        <dbReference type="PROSITE-ProRule" id="PRU10141"/>
    </source>
</evidence>
<evidence type="ECO:0000313" key="19">
    <source>
        <dbReference type="EMBL" id="PHT50579.1"/>
    </source>
</evidence>
<evidence type="ECO:0000256" key="3">
    <source>
        <dbReference type="ARBA" id="ARBA00010217"/>
    </source>
</evidence>
<accession>A0A2G2WZH1</accession>
<evidence type="ECO:0000256" key="9">
    <source>
        <dbReference type="ARBA" id="ARBA00022741"/>
    </source>
</evidence>
<organism evidence="19 20">
    <name type="scientific">Capsicum baccatum</name>
    <name type="common">Peruvian pepper</name>
    <dbReference type="NCBI Taxonomy" id="33114"/>
    <lineage>
        <taxon>Eukaryota</taxon>
        <taxon>Viridiplantae</taxon>
        <taxon>Streptophyta</taxon>
        <taxon>Embryophyta</taxon>
        <taxon>Tracheophyta</taxon>
        <taxon>Spermatophyta</taxon>
        <taxon>Magnoliopsida</taxon>
        <taxon>eudicotyledons</taxon>
        <taxon>Gunneridae</taxon>
        <taxon>Pentapetalae</taxon>
        <taxon>asterids</taxon>
        <taxon>lamiids</taxon>
        <taxon>Solanales</taxon>
        <taxon>Solanaceae</taxon>
        <taxon>Solanoideae</taxon>
        <taxon>Capsiceae</taxon>
        <taxon>Capsicum</taxon>
    </lineage>
</organism>
<evidence type="ECO:0000256" key="4">
    <source>
        <dbReference type="ARBA" id="ARBA00022475"/>
    </source>
</evidence>
<keyword evidence="5 17" id="KW-0723">Serine/threonine-protein kinase</keyword>
<keyword evidence="15" id="KW-0325">Glycoprotein</keyword>
<name>A0A2G2WZH1_CAPBA</name>
<dbReference type="InterPro" id="IPR008271">
    <property type="entry name" value="Ser/Thr_kinase_AS"/>
</dbReference>
<dbReference type="FunFam" id="1.10.510.10:FF:000240">
    <property type="entry name" value="Lectin-domain containing receptor kinase A4.3"/>
    <property type="match status" value="1"/>
</dbReference>
<comment type="subcellular location">
    <subcellularLocation>
        <location evidence="1">Cell membrane</location>
        <topology evidence="1">Single-pass type I membrane protein</topology>
    </subcellularLocation>
</comment>
<sequence length="392" mass="44035">MAVAIDIYNSNNNNDSYKSSELIIGGAAQAHQQQIRKLKRVVRDPNKSRRIEQTRNHLPRNTRAIASSTNNPELSAITITESATFDQSLNQISMKELAEATRDFSPELIIGDGSFGMVYKAKLSSGIIVAVKKLSPDAFQGFREFRAEMETLGKIQHPNIVKMLGYCSTDCDRVLMYEFIEKGSLDQWLYDTSSTSDMSESMPWMPLDWATRIKIVKGVAAGLAYMHNLDTPIIHRDIKASNILLNANFEAYIADFGLARRIQGSHLHVSTQVAGTMGYMPPEYIDGAPMAKTNGDVYSFGVLMLEIVTARRPNFPFTGEDGREIRLVNWISGMVKQERYMEMVDVNLSRDGLKESEIVEYFRIAMMCANENCHARPPMKEVVQILDGILTI</sequence>
<protein>
    <recommendedName>
        <fullName evidence="18">Protein kinase domain-containing protein</fullName>
    </recommendedName>
</protein>
<dbReference type="GO" id="GO:0002229">
    <property type="term" value="P:defense response to oomycetes"/>
    <property type="evidence" value="ECO:0007669"/>
    <property type="project" value="UniProtKB-ARBA"/>
</dbReference>
<dbReference type="InterPro" id="IPR011009">
    <property type="entry name" value="Kinase-like_dom_sf"/>
</dbReference>
<evidence type="ECO:0000256" key="6">
    <source>
        <dbReference type="ARBA" id="ARBA00022679"/>
    </source>
</evidence>
<keyword evidence="6" id="KW-0808">Transferase</keyword>
<keyword evidence="8" id="KW-0732">Signal</keyword>
<evidence type="ECO:0000256" key="2">
    <source>
        <dbReference type="ARBA" id="ARBA00008536"/>
    </source>
</evidence>
<reference evidence="20" key="2">
    <citation type="journal article" date="2017" name="J. Anim. Genet.">
        <title>Multiple reference genome sequences of hot pepper reveal the massive evolution of plant disease resistance genes by retroduplication.</title>
        <authorList>
            <person name="Kim S."/>
            <person name="Park J."/>
            <person name="Yeom S.-I."/>
            <person name="Kim Y.-M."/>
            <person name="Seo E."/>
            <person name="Kim K.-T."/>
            <person name="Kim M.-S."/>
            <person name="Lee J.M."/>
            <person name="Cheong K."/>
            <person name="Shin H.-S."/>
            <person name="Kim S.-B."/>
            <person name="Han K."/>
            <person name="Lee J."/>
            <person name="Park M."/>
            <person name="Lee H.-A."/>
            <person name="Lee H.-Y."/>
            <person name="Lee Y."/>
            <person name="Oh S."/>
            <person name="Lee J.H."/>
            <person name="Choi E."/>
            <person name="Choi E."/>
            <person name="Lee S.E."/>
            <person name="Jeon J."/>
            <person name="Kim H."/>
            <person name="Choi G."/>
            <person name="Song H."/>
            <person name="Lee J."/>
            <person name="Lee S.-C."/>
            <person name="Kwon J.-K."/>
            <person name="Lee H.-Y."/>
            <person name="Koo N."/>
            <person name="Hong Y."/>
            <person name="Kim R.W."/>
            <person name="Kang W.-H."/>
            <person name="Huh J.H."/>
            <person name="Kang B.-C."/>
            <person name="Yang T.-J."/>
            <person name="Lee Y.-H."/>
            <person name="Bennetzen J.L."/>
            <person name="Choi D."/>
        </authorList>
    </citation>
    <scope>NUCLEOTIDE SEQUENCE [LARGE SCALE GENOMIC DNA]</scope>
    <source>
        <strain evidence="20">cv. PBC81</strain>
    </source>
</reference>
<dbReference type="EMBL" id="MLFT02000004">
    <property type="protein sequence ID" value="PHT50579.1"/>
    <property type="molecule type" value="Genomic_DNA"/>
</dbReference>
<comment type="similarity">
    <text evidence="3">In the C-terminal section; belongs to the protein kinase superfamily. Ser/Thr protein kinase family.</text>
</comment>
<dbReference type="SUPFAM" id="SSF56112">
    <property type="entry name" value="Protein kinase-like (PK-like)"/>
    <property type="match status" value="1"/>
</dbReference>
<dbReference type="InterPro" id="IPR051824">
    <property type="entry name" value="LRR_Rcpt-Like_S/T_Kinase"/>
</dbReference>
<comment type="caution">
    <text evidence="19">The sequence shown here is derived from an EMBL/GenBank/DDBJ whole genome shotgun (WGS) entry which is preliminary data.</text>
</comment>
<dbReference type="PANTHER" id="PTHR48006">
    <property type="entry name" value="LEUCINE-RICH REPEAT-CONTAINING PROTEIN DDB_G0281931-RELATED"/>
    <property type="match status" value="1"/>
</dbReference>
<feature type="domain" description="Protein kinase" evidence="18">
    <location>
        <begin position="104"/>
        <end position="390"/>
    </location>
</feature>
<evidence type="ECO:0000256" key="1">
    <source>
        <dbReference type="ARBA" id="ARBA00004251"/>
    </source>
</evidence>
<keyword evidence="9 16" id="KW-0547">Nucleotide-binding</keyword>
<evidence type="ECO:0000256" key="12">
    <source>
        <dbReference type="ARBA" id="ARBA00022989"/>
    </source>
</evidence>
<comment type="similarity">
    <text evidence="17">Belongs to the protein kinase superfamily.</text>
</comment>
<evidence type="ECO:0000256" key="15">
    <source>
        <dbReference type="ARBA" id="ARBA00023180"/>
    </source>
</evidence>
<keyword evidence="10" id="KW-0418">Kinase</keyword>
<dbReference type="InterPro" id="IPR001245">
    <property type="entry name" value="Ser-Thr/Tyr_kinase_cat_dom"/>
</dbReference>
<keyword evidence="20" id="KW-1185">Reference proteome</keyword>
<keyword evidence="12" id="KW-1133">Transmembrane helix</keyword>
<evidence type="ECO:0000256" key="10">
    <source>
        <dbReference type="ARBA" id="ARBA00022777"/>
    </source>
</evidence>
<keyword evidence="13" id="KW-0472">Membrane</keyword>
<dbReference type="GO" id="GO:0004674">
    <property type="term" value="F:protein serine/threonine kinase activity"/>
    <property type="evidence" value="ECO:0007669"/>
    <property type="project" value="UniProtKB-KW"/>
</dbReference>
<evidence type="ECO:0000256" key="17">
    <source>
        <dbReference type="RuleBase" id="RU000304"/>
    </source>
</evidence>
<dbReference type="STRING" id="33114.A0A2G2WZH1"/>
<evidence type="ECO:0000256" key="8">
    <source>
        <dbReference type="ARBA" id="ARBA00022729"/>
    </source>
</evidence>
<dbReference type="Gene3D" id="3.30.200.20">
    <property type="entry name" value="Phosphorylase Kinase, domain 1"/>
    <property type="match status" value="1"/>
</dbReference>
<dbReference type="Gene3D" id="1.10.510.10">
    <property type="entry name" value="Transferase(Phosphotransferase) domain 1"/>
    <property type="match status" value="1"/>
</dbReference>
<dbReference type="PROSITE" id="PS00107">
    <property type="entry name" value="PROTEIN_KINASE_ATP"/>
    <property type="match status" value="1"/>
</dbReference>